<dbReference type="Gene3D" id="3.40.640.10">
    <property type="entry name" value="Type I PLP-dependent aspartate aminotransferase-like (Major domain)"/>
    <property type="match status" value="1"/>
</dbReference>
<keyword evidence="1" id="KW-0663">Pyridoxal phosphate</keyword>
<dbReference type="InterPro" id="IPR015421">
    <property type="entry name" value="PyrdxlP-dep_Trfase_major"/>
</dbReference>
<dbReference type="CDD" id="cd00616">
    <property type="entry name" value="AHBA_syn"/>
    <property type="match status" value="1"/>
</dbReference>
<dbReference type="EMBL" id="MN739720">
    <property type="protein sequence ID" value="QHT22792.1"/>
    <property type="molecule type" value="Genomic_DNA"/>
</dbReference>
<dbReference type="Gene3D" id="3.90.1150.10">
    <property type="entry name" value="Aspartate Aminotransferase, domain 1"/>
    <property type="match status" value="1"/>
</dbReference>
<dbReference type="PANTHER" id="PTHR30244:SF36">
    <property type="entry name" value="3-OXO-GLUCOSE-6-PHOSPHATE:GLUTAMATE AMINOTRANSFERASE"/>
    <property type="match status" value="1"/>
</dbReference>
<dbReference type="GO" id="GO:0030170">
    <property type="term" value="F:pyridoxal phosphate binding"/>
    <property type="evidence" value="ECO:0007669"/>
    <property type="project" value="TreeGrafter"/>
</dbReference>
<dbReference type="AlphaFoldDB" id="A0A6C0E234"/>
<evidence type="ECO:0000313" key="3">
    <source>
        <dbReference type="EMBL" id="QHT22792.1"/>
    </source>
</evidence>
<name>A0A6C0E234_9ZZZZ</name>
<dbReference type="InterPro" id="IPR000653">
    <property type="entry name" value="DegT/StrS_aminotransferase"/>
</dbReference>
<evidence type="ECO:0000256" key="1">
    <source>
        <dbReference type="ARBA" id="ARBA00022898"/>
    </source>
</evidence>
<organism evidence="3">
    <name type="scientific">viral metagenome</name>
    <dbReference type="NCBI Taxonomy" id="1070528"/>
    <lineage>
        <taxon>unclassified sequences</taxon>
        <taxon>metagenomes</taxon>
        <taxon>organismal metagenomes</taxon>
    </lineage>
</organism>
<protein>
    <recommendedName>
        <fullName evidence="4">DegT/DnrJ/EryC1/StrS aminotransferase family protein</fullName>
    </recommendedName>
</protein>
<evidence type="ECO:0008006" key="4">
    <source>
        <dbReference type="Google" id="ProtNLM"/>
    </source>
</evidence>
<dbReference type="PANTHER" id="PTHR30244">
    <property type="entry name" value="TRANSAMINASE"/>
    <property type="match status" value="1"/>
</dbReference>
<dbReference type="PIRSF" id="PIRSF000390">
    <property type="entry name" value="PLP_StrS"/>
    <property type="match status" value="1"/>
</dbReference>
<reference evidence="3" key="1">
    <citation type="journal article" date="2020" name="Nature">
        <title>Giant virus diversity and host interactions through global metagenomics.</title>
        <authorList>
            <person name="Schulz F."/>
            <person name="Roux S."/>
            <person name="Paez-Espino D."/>
            <person name="Jungbluth S."/>
            <person name="Walsh D.A."/>
            <person name="Denef V.J."/>
            <person name="McMahon K.D."/>
            <person name="Konstantinidis K.T."/>
            <person name="Eloe-Fadrosh E.A."/>
            <person name="Kyrpides N.C."/>
            <person name="Woyke T."/>
        </authorList>
    </citation>
    <scope>NUCLEOTIDE SEQUENCE</scope>
    <source>
        <strain evidence="3">GVMAG-M-3300023179-114</strain>
    </source>
</reference>
<dbReference type="InterPro" id="IPR015424">
    <property type="entry name" value="PyrdxlP-dep_Trfase"/>
</dbReference>
<comment type="similarity">
    <text evidence="2">Belongs to the DegT/DnrJ/EryC1 family.</text>
</comment>
<proteinExistence type="inferred from homology"/>
<accession>A0A6C0E234</accession>
<dbReference type="InterPro" id="IPR015422">
    <property type="entry name" value="PyrdxlP-dep_Trfase_small"/>
</dbReference>
<evidence type="ECO:0000256" key="2">
    <source>
        <dbReference type="ARBA" id="ARBA00037999"/>
    </source>
</evidence>
<dbReference type="Pfam" id="PF01041">
    <property type="entry name" value="DegT_DnrJ_EryC1"/>
    <property type="match status" value="1"/>
</dbReference>
<dbReference type="GO" id="GO:0000271">
    <property type="term" value="P:polysaccharide biosynthetic process"/>
    <property type="evidence" value="ECO:0007669"/>
    <property type="project" value="TreeGrafter"/>
</dbReference>
<dbReference type="GO" id="GO:0008483">
    <property type="term" value="F:transaminase activity"/>
    <property type="evidence" value="ECO:0007669"/>
    <property type="project" value="TreeGrafter"/>
</dbReference>
<dbReference type="SUPFAM" id="SSF53383">
    <property type="entry name" value="PLP-dependent transferases"/>
    <property type="match status" value="1"/>
</dbReference>
<sequence>MAALNPSTEQISILINNVSEYNQLFQANYIEDLSSLLKQGNYILGREVETFEIKMAEYIGTKYCLGVSSGTSALELAFESLNLTSGDEVIIQANAYIACAFGALKTTAKLVLVDCDKNGVFDISEFKRHITPLTKAVLVVHLYGDCCNMEAMTSLCKENNVILVEDCAQAQGSQYNHKMLGSFGDISCFSFYPSKNLGALGDGGAICTNNEIYFNKIRHLRNLGSTKKYEHEFKATNSRLDTLQAKFLLTKLSDINNVIRHKHELAECYKQFHHKLCHHIENIDSKVYHSYHLYVLQLSHEISRDHFMNYLRKEGIESIVHYKIPFYKTKAFQELNDLSFPNTEHLANTVVSIPIYNTMTYQQVNYVKQTIMDYFDFELSYWL</sequence>